<organism evidence="2 3">
    <name type="scientific">Collimonas pratensis</name>
    <dbReference type="NCBI Taxonomy" id="279113"/>
    <lineage>
        <taxon>Bacteria</taxon>
        <taxon>Pseudomonadati</taxon>
        <taxon>Pseudomonadota</taxon>
        <taxon>Betaproteobacteria</taxon>
        <taxon>Burkholderiales</taxon>
        <taxon>Oxalobacteraceae</taxon>
        <taxon>Collimonas</taxon>
    </lineage>
</organism>
<sequence>MAIKTNSKFSFSLRASGKNQRTAKRKESHRIASMKYHFCDLVMWS</sequence>
<evidence type="ECO:0000256" key="1">
    <source>
        <dbReference type="SAM" id="MobiDB-lite"/>
    </source>
</evidence>
<evidence type="ECO:0000313" key="3">
    <source>
        <dbReference type="Proteomes" id="UP000074914"/>
    </source>
</evidence>
<reference evidence="2 3" key="1">
    <citation type="submission" date="2015-11" db="EMBL/GenBank/DDBJ databases">
        <title>Exploring the genomic traits of fungus-feeding bacterial genus Collimonas.</title>
        <authorList>
            <person name="Song C."/>
            <person name="Schmidt R."/>
            <person name="de Jager V."/>
            <person name="Krzyzanowska D."/>
            <person name="Jongedijk E."/>
            <person name="Cankar K."/>
            <person name="Beekwilder J."/>
            <person name="van Veen A."/>
            <person name="de Boer W."/>
            <person name="van Veen J.A."/>
            <person name="Garbeva P."/>
        </authorList>
    </citation>
    <scope>NUCLEOTIDE SEQUENCE [LARGE SCALE GENOMIC DNA]</scope>
    <source>
        <strain evidence="2 3">Ter291</strain>
    </source>
</reference>
<protein>
    <submittedName>
        <fullName evidence="2">Uncharacterized protein</fullName>
    </submittedName>
</protein>
<feature type="region of interest" description="Disordered" evidence="1">
    <location>
        <begin position="1"/>
        <end position="28"/>
    </location>
</feature>
<accession>A0ABM5Z1T3</accession>
<proteinExistence type="predicted"/>
<keyword evidence="3" id="KW-1185">Reference proteome</keyword>
<gene>
    <name evidence="2" type="ORF">CPter291_0702</name>
</gene>
<dbReference type="Proteomes" id="UP000074914">
    <property type="component" value="Chromosome"/>
</dbReference>
<dbReference type="EMBL" id="CP013236">
    <property type="protein sequence ID" value="AMP12986.1"/>
    <property type="molecule type" value="Genomic_DNA"/>
</dbReference>
<feature type="compositionally biased region" description="Polar residues" evidence="1">
    <location>
        <begin position="1"/>
        <end position="10"/>
    </location>
</feature>
<evidence type="ECO:0000313" key="2">
    <source>
        <dbReference type="EMBL" id="AMP12986.1"/>
    </source>
</evidence>
<name>A0ABM5Z1T3_9BURK</name>